<proteinExistence type="inferred from homology"/>
<dbReference type="InterPro" id="IPR010998">
    <property type="entry name" value="Integrase_recombinase_N"/>
</dbReference>
<comment type="caution">
    <text evidence="8">The sequence shown here is derived from an EMBL/GenBank/DDBJ whole genome shotgun (WGS) entry which is preliminary data.</text>
</comment>
<evidence type="ECO:0000256" key="4">
    <source>
        <dbReference type="ARBA" id="ARBA00023172"/>
    </source>
</evidence>
<evidence type="ECO:0000256" key="5">
    <source>
        <dbReference type="PROSITE-ProRule" id="PRU01248"/>
    </source>
</evidence>
<dbReference type="SUPFAM" id="SSF56349">
    <property type="entry name" value="DNA breaking-rejoining enzymes"/>
    <property type="match status" value="1"/>
</dbReference>
<evidence type="ECO:0000313" key="8">
    <source>
        <dbReference type="EMBL" id="EPF74624.1"/>
    </source>
</evidence>
<accession>S3NK34</accession>
<evidence type="ECO:0008006" key="10">
    <source>
        <dbReference type="Google" id="ProtNLM"/>
    </source>
</evidence>
<evidence type="ECO:0000256" key="1">
    <source>
        <dbReference type="ARBA" id="ARBA00008857"/>
    </source>
</evidence>
<dbReference type="Pfam" id="PF00589">
    <property type="entry name" value="Phage_integrase"/>
    <property type="match status" value="1"/>
</dbReference>
<dbReference type="Gene3D" id="3.30.160.390">
    <property type="entry name" value="Integrase, DNA-binding domain"/>
    <property type="match status" value="1"/>
</dbReference>
<protein>
    <recommendedName>
        <fullName evidence="10">Tyr recombinase domain-containing protein</fullName>
    </recommendedName>
</protein>
<dbReference type="Pfam" id="PF13356">
    <property type="entry name" value="Arm-DNA-bind_3"/>
    <property type="match status" value="1"/>
</dbReference>
<organism evidence="8 9">
    <name type="scientific">Acinetobacter rudis CIP 110305</name>
    <dbReference type="NCBI Taxonomy" id="421052"/>
    <lineage>
        <taxon>Bacteria</taxon>
        <taxon>Pseudomonadati</taxon>
        <taxon>Pseudomonadota</taxon>
        <taxon>Gammaproteobacteria</taxon>
        <taxon>Moraxellales</taxon>
        <taxon>Moraxellaceae</taxon>
        <taxon>Acinetobacter</taxon>
    </lineage>
</organism>
<name>S3NK34_9GAMM</name>
<evidence type="ECO:0000259" key="7">
    <source>
        <dbReference type="PROSITE" id="PS51900"/>
    </source>
</evidence>
<dbReference type="InterPro" id="IPR050808">
    <property type="entry name" value="Phage_Integrase"/>
</dbReference>
<dbReference type="eggNOG" id="COG0582">
    <property type="taxonomic scope" value="Bacteria"/>
</dbReference>
<keyword evidence="4" id="KW-0233">DNA recombination</keyword>
<evidence type="ECO:0000256" key="3">
    <source>
        <dbReference type="ARBA" id="ARBA00023125"/>
    </source>
</evidence>
<dbReference type="InterPro" id="IPR011010">
    <property type="entry name" value="DNA_brk_join_enz"/>
</dbReference>
<dbReference type="GO" id="GO:0006310">
    <property type="term" value="P:DNA recombination"/>
    <property type="evidence" value="ECO:0007669"/>
    <property type="project" value="UniProtKB-KW"/>
</dbReference>
<reference evidence="8 9" key="1">
    <citation type="submission" date="2013-06" db="EMBL/GenBank/DDBJ databases">
        <title>The Genome Sequence of Acinetobacter rudis CIP 110305.</title>
        <authorList>
            <consortium name="The Broad Institute Genome Sequencing Platform"/>
            <consortium name="The Broad Institute Genome Sequencing Center for Infectious Disease"/>
            <person name="Cerqueira G."/>
            <person name="Feldgarden M."/>
            <person name="Courvalin P."/>
            <person name="Perichon B."/>
            <person name="Grillot-Courvalin C."/>
            <person name="Clermont D."/>
            <person name="Rocha E."/>
            <person name="Yoon E.-J."/>
            <person name="Nemec A."/>
            <person name="Young S.K."/>
            <person name="Zeng Q."/>
            <person name="Gargeya S."/>
            <person name="Fitzgerald M."/>
            <person name="Abouelleil A."/>
            <person name="Alvarado L."/>
            <person name="Berlin A.M."/>
            <person name="Chapman S.B."/>
            <person name="Dewar J."/>
            <person name="Goldberg J."/>
            <person name="Griggs A."/>
            <person name="Gujja S."/>
            <person name="Hansen M."/>
            <person name="Howarth C."/>
            <person name="Imamovic A."/>
            <person name="Larimer J."/>
            <person name="McCowan C."/>
            <person name="Murphy C."/>
            <person name="Pearson M."/>
            <person name="Priest M."/>
            <person name="Roberts A."/>
            <person name="Saif S."/>
            <person name="Shea T."/>
            <person name="Sykes S."/>
            <person name="Wortman J."/>
            <person name="Nusbaum C."/>
            <person name="Birren B."/>
        </authorList>
    </citation>
    <scope>NUCLEOTIDE SEQUENCE [LARGE SCALE GENOMIC DNA]</scope>
    <source>
        <strain evidence="8 9">CIP 110305</strain>
    </source>
</reference>
<dbReference type="PROSITE" id="PS51898">
    <property type="entry name" value="TYR_RECOMBINASE"/>
    <property type="match status" value="1"/>
</dbReference>
<dbReference type="Proteomes" id="UP000014568">
    <property type="component" value="Unassembled WGS sequence"/>
</dbReference>
<comment type="similarity">
    <text evidence="1">Belongs to the 'phage' integrase family.</text>
</comment>
<keyword evidence="3 5" id="KW-0238">DNA-binding</keyword>
<dbReference type="InterPro" id="IPR002104">
    <property type="entry name" value="Integrase_catalytic"/>
</dbReference>
<dbReference type="AlphaFoldDB" id="S3NK34"/>
<dbReference type="InterPro" id="IPR053876">
    <property type="entry name" value="Phage_int_M"/>
</dbReference>
<dbReference type="OrthoDB" id="9795573at2"/>
<evidence type="ECO:0000313" key="9">
    <source>
        <dbReference type="Proteomes" id="UP000014568"/>
    </source>
</evidence>
<dbReference type="InterPro" id="IPR013762">
    <property type="entry name" value="Integrase-like_cat_sf"/>
</dbReference>
<evidence type="ECO:0000259" key="6">
    <source>
        <dbReference type="PROSITE" id="PS51898"/>
    </source>
</evidence>
<gene>
    <name evidence="8" type="ORF">F945_01391</name>
</gene>
<dbReference type="Pfam" id="PF22022">
    <property type="entry name" value="Phage_int_M"/>
    <property type="match status" value="1"/>
</dbReference>
<dbReference type="Gene3D" id="1.10.150.130">
    <property type="match status" value="1"/>
</dbReference>
<evidence type="ECO:0000256" key="2">
    <source>
        <dbReference type="ARBA" id="ARBA00022908"/>
    </source>
</evidence>
<keyword evidence="9" id="KW-1185">Reference proteome</keyword>
<dbReference type="InterPro" id="IPR038488">
    <property type="entry name" value="Integrase_DNA-bd_sf"/>
</dbReference>
<dbReference type="PROSITE" id="PS51900">
    <property type="entry name" value="CB"/>
    <property type="match status" value="1"/>
</dbReference>
<feature type="domain" description="Core-binding (CB)" evidence="7">
    <location>
        <begin position="97"/>
        <end position="186"/>
    </location>
</feature>
<dbReference type="EMBL" id="ATGI01000017">
    <property type="protein sequence ID" value="EPF74624.1"/>
    <property type="molecule type" value="Genomic_DNA"/>
</dbReference>
<dbReference type="HOGENOM" id="CLU_027562_0_0_6"/>
<dbReference type="CDD" id="cd00801">
    <property type="entry name" value="INT_P4_C"/>
    <property type="match status" value="1"/>
</dbReference>
<dbReference type="RefSeq" id="WP_016655800.1">
    <property type="nucleotide sequence ID" value="NZ_KE340352.1"/>
</dbReference>
<dbReference type="PANTHER" id="PTHR30629:SF2">
    <property type="entry name" value="PROPHAGE INTEGRASE INTS-RELATED"/>
    <property type="match status" value="1"/>
</dbReference>
<dbReference type="STRING" id="632955.GCA_000829675_03134"/>
<dbReference type="InterPro" id="IPR025166">
    <property type="entry name" value="Integrase_DNA_bind_dom"/>
</dbReference>
<dbReference type="InterPro" id="IPR044068">
    <property type="entry name" value="CB"/>
</dbReference>
<dbReference type="PATRIC" id="fig|421052.3.peg.1354"/>
<dbReference type="PANTHER" id="PTHR30629">
    <property type="entry name" value="PROPHAGE INTEGRASE"/>
    <property type="match status" value="1"/>
</dbReference>
<dbReference type="Gene3D" id="1.10.443.10">
    <property type="entry name" value="Intergrase catalytic core"/>
    <property type="match status" value="1"/>
</dbReference>
<feature type="domain" description="Tyr recombinase" evidence="6">
    <location>
        <begin position="209"/>
        <end position="394"/>
    </location>
</feature>
<dbReference type="GO" id="GO:0015074">
    <property type="term" value="P:DNA integration"/>
    <property type="evidence" value="ECO:0007669"/>
    <property type="project" value="UniProtKB-KW"/>
</dbReference>
<sequence length="407" mass="47276">MLNDTKIKQLKPKDKMYRVADHGGLCLEVRMTGAKLWRFRYRFLGKASMLSLGEYPMITLAQARKMVEEQKLLLSQNIDPAKYKVEEKEKIKLAAETTFKEVALEWYESRKDKRSESYRTTVEKSFKRDIFPAFGSKDIKSVTPYDVLKMQKDTLKRVSKQMNHGTGESTAIQNRQIVNSVFIYAIANLRCESNPAVSLGQTVERPPKQTARPMTSTEKECFNSALDNSRSTEMVKNAIRFLLYSMMRSVEVCRLKWEWVNFEEKLITIPPASKDQMDRGERNIKMNRTHLVPLSIQMLKILENQKIQSNDEYVFCSVFNKSKVMNKTTINRALGSMGFETLTAHDFRATASTLLHEMKFDSNWIELQLAHVDKNAVRGTYNHAQYLDERRLMIQDWCDVVDGWGER</sequence>
<dbReference type="GO" id="GO:0003677">
    <property type="term" value="F:DNA binding"/>
    <property type="evidence" value="ECO:0007669"/>
    <property type="project" value="UniProtKB-UniRule"/>
</dbReference>
<keyword evidence="2" id="KW-0229">DNA integration</keyword>